<proteinExistence type="predicted"/>
<feature type="transmembrane region" description="Helical" evidence="1">
    <location>
        <begin position="12"/>
        <end position="35"/>
    </location>
</feature>
<comment type="caution">
    <text evidence="2">The sequence shown here is derived from an EMBL/GenBank/DDBJ whole genome shotgun (WGS) entry which is preliminary data.</text>
</comment>
<reference evidence="2 3" key="1">
    <citation type="submission" date="2018-02" db="EMBL/GenBank/DDBJ databases">
        <title>Novel Leptospira species isolated from soil and water in Japan.</title>
        <authorList>
            <person name="Nakao R."/>
            <person name="Masuzawa T."/>
        </authorList>
    </citation>
    <scope>NUCLEOTIDE SEQUENCE [LARGE SCALE GENOMIC DNA]</scope>
    <source>
        <strain evidence="2 3">YH101</strain>
    </source>
</reference>
<dbReference type="OrthoDB" id="329949at2"/>
<gene>
    <name evidence="2" type="ORF">LPTSP4_19050</name>
</gene>
<dbReference type="RefSeq" id="WP_108976227.1">
    <property type="nucleotide sequence ID" value="NZ_BFBB01000004.1"/>
</dbReference>
<sequence>MKQSALSILVFGVYMLGQGVILFFAPNFLLGLFGIPETNEFWVKVVAIALLILSYYYIRAASLDVQTFFQLSTEGRTIQFVLFTILVFAMDAPKILIALSFFELLSALWTFLALKKEKLA</sequence>
<protein>
    <submittedName>
        <fullName evidence="2">Uncharacterized protein</fullName>
    </submittedName>
</protein>
<dbReference type="EMBL" id="BFBB01000004">
    <property type="protein sequence ID" value="GBF50380.1"/>
    <property type="molecule type" value="Genomic_DNA"/>
</dbReference>
<keyword evidence="1" id="KW-0472">Membrane</keyword>
<organism evidence="2 3">
    <name type="scientific">Leptospira ryugenii</name>
    <dbReference type="NCBI Taxonomy" id="1917863"/>
    <lineage>
        <taxon>Bacteria</taxon>
        <taxon>Pseudomonadati</taxon>
        <taxon>Spirochaetota</taxon>
        <taxon>Spirochaetia</taxon>
        <taxon>Leptospirales</taxon>
        <taxon>Leptospiraceae</taxon>
        <taxon>Leptospira</taxon>
    </lineage>
</organism>
<evidence type="ECO:0000313" key="2">
    <source>
        <dbReference type="EMBL" id="GBF50380.1"/>
    </source>
</evidence>
<accession>A0A2P2E0H0</accession>
<keyword evidence="1" id="KW-1133">Transmembrane helix</keyword>
<dbReference type="AlphaFoldDB" id="A0A2P2E0H0"/>
<name>A0A2P2E0H0_9LEPT</name>
<keyword evidence="1" id="KW-0812">Transmembrane</keyword>
<feature type="transmembrane region" description="Helical" evidence="1">
    <location>
        <begin position="41"/>
        <end position="58"/>
    </location>
</feature>
<dbReference type="Proteomes" id="UP000245133">
    <property type="component" value="Unassembled WGS sequence"/>
</dbReference>
<evidence type="ECO:0000256" key="1">
    <source>
        <dbReference type="SAM" id="Phobius"/>
    </source>
</evidence>
<keyword evidence="3" id="KW-1185">Reference proteome</keyword>
<evidence type="ECO:0000313" key="3">
    <source>
        <dbReference type="Proteomes" id="UP000245133"/>
    </source>
</evidence>